<evidence type="ECO:0000313" key="3">
    <source>
        <dbReference type="Proteomes" id="UP000298663"/>
    </source>
</evidence>
<reference evidence="2 3" key="2">
    <citation type="journal article" date="2019" name="G3 (Bethesda)">
        <title>Hybrid Assembly of the Genome of the Entomopathogenic Nematode Steinernema carpocapsae Identifies the X-Chromosome.</title>
        <authorList>
            <person name="Serra L."/>
            <person name="Macchietto M."/>
            <person name="Macias-Munoz A."/>
            <person name="McGill C.J."/>
            <person name="Rodriguez I.M."/>
            <person name="Rodriguez B."/>
            <person name="Murad R."/>
            <person name="Mortazavi A."/>
        </authorList>
    </citation>
    <scope>NUCLEOTIDE SEQUENCE [LARGE SCALE GENOMIC DNA]</scope>
    <source>
        <strain evidence="2 3">ALL</strain>
    </source>
</reference>
<evidence type="ECO:0000256" key="1">
    <source>
        <dbReference type="SAM" id="MobiDB-lite"/>
    </source>
</evidence>
<sequence>MHRQSGRVVMHPGSRSLLSGSNPPWGKTFTNTFVDGLHAFLRRNTSFFCVDSCSNLLKRDCRGSQPSLLPTALSFRRKVSTIRSKRRVHVNRGQGHFED</sequence>
<protein>
    <submittedName>
        <fullName evidence="2">Uncharacterized protein</fullName>
    </submittedName>
</protein>
<dbReference type="Proteomes" id="UP000298663">
    <property type="component" value="Unassembled WGS sequence"/>
</dbReference>
<name>A0A4U8UR21_STECR</name>
<feature type="region of interest" description="Disordered" evidence="1">
    <location>
        <begin position="1"/>
        <end position="21"/>
    </location>
</feature>
<accession>A0A4U8UR21</accession>
<dbReference type="AlphaFoldDB" id="A0A4U8UR21"/>
<keyword evidence="3" id="KW-1185">Reference proteome</keyword>
<reference evidence="2 3" key="1">
    <citation type="journal article" date="2015" name="Genome Biol.">
        <title>Comparative genomics of Steinernema reveals deeply conserved gene regulatory networks.</title>
        <authorList>
            <person name="Dillman A.R."/>
            <person name="Macchietto M."/>
            <person name="Porter C.F."/>
            <person name="Rogers A."/>
            <person name="Williams B."/>
            <person name="Antoshechkin I."/>
            <person name="Lee M.M."/>
            <person name="Goodwin Z."/>
            <person name="Lu X."/>
            <person name="Lewis E.E."/>
            <person name="Goodrich-Blair H."/>
            <person name="Stock S.P."/>
            <person name="Adams B.J."/>
            <person name="Sternberg P.W."/>
            <person name="Mortazavi A."/>
        </authorList>
    </citation>
    <scope>NUCLEOTIDE SEQUENCE [LARGE SCALE GENOMIC DNA]</scope>
    <source>
        <strain evidence="2 3">ALL</strain>
    </source>
</reference>
<comment type="caution">
    <text evidence="2">The sequence shown here is derived from an EMBL/GenBank/DDBJ whole genome shotgun (WGS) entry which is preliminary data.</text>
</comment>
<gene>
    <name evidence="2" type="ORF">L596_002985</name>
</gene>
<dbReference type="EMBL" id="AZBU02000001">
    <property type="protein sequence ID" value="TMS35622.1"/>
    <property type="molecule type" value="Genomic_DNA"/>
</dbReference>
<organism evidence="2 3">
    <name type="scientific">Steinernema carpocapsae</name>
    <name type="common">Entomopathogenic nematode</name>
    <dbReference type="NCBI Taxonomy" id="34508"/>
    <lineage>
        <taxon>Eukaryota</taxon>
        <taxon>Metazoa</taxon>
        <taxon>Ecdysozoa</taxon>
        <taxon>Nematoda</taxon>
        <taxon>Chromadorea</taxon>
        <taxon>Rhabditida</taxon>
        <taxon>Tylenchina</taxon>
        <taxon>Panagrolaimomorpha</taxon>
        <taxon>Strongyloidoidea</taxon>
        <taxon>Steinernematidae</taxon>
        <taxon>Steinernema</taxon>
    </lineage>
</organism>
<proteinExistence type="predicted"/>
<evidence type="ECO:0000313" key="2">
    <source>
        <dbReference type="EMBL" id="TMS35622.1"/>
    </source>
</evidence>